<reference evidence="1 2" key="1">
    <citation type="submission" date="2022-05" db="EMBL/GenBank/DDBJ databases">
        <title>Genome Sequencing of Bee-Associated Microbes.</title>
        <authorList>
            <person name="Dunlap C."/>
        </authorList>
    </citation>
    <scope>NUCLEOTIDE SEQUENCE [LARGE SCALE GENOMIC DNA]</scope>
    <source>
        <strain evidence="1 2">NRRL B-14421</strain>
    </source>
</reference>
<dbReference type="InterPro" id="IPR012441">
    <property type="entry name" value="DUF1643"/>
</dbReference>
<dbReference type="EMBL" id="JAMDMX010000137">
    <property type="protein sequence ID" value="MCY9697337.1"/>
    <property type="molecule type" value="Genomic_DNA"/>
</dbReference>
<accession>A0ABT4GM98</accession>
<sequence>MSLFIKFKCYGHFYKIMSGEITISRCRSQLDIINSDKIFYEQALEPDAVVVMMNPGTSRPEDSEYIEKEYQLLYLTLSEKEMVLAHPDETQKRIMRIMLAKGWKHVRVINLSDIRQHVSEKLVAEIKNFNLYSNKMEHSIFSKLRRTELLKLIGNSSEKPILFAWGTQDCLNHHAVECLKIIKGTGVKAKKEIHFQHPLTTRASWIKSILKLI</sequence>
<gene>
    <name evidence="1" type="ORF">M5X19_31420</name>
</gene>
<dbReference type="Pfam" id="PF07799">
    <property type="entry name" value="DUF1643"/>
    <property type="match status" value="1"/>
</dbReference>
<organism evidence="1 2">
    <name type="scientific">Paenibacillus alginolyticus</name>
    <dbReference type="NCBI Taxonomy" id="59839"/>
    <lineage>
        <taxon>Bacteria</taxon>
        <taxon>Bacillati</taxon>
        <taxon>Bacillota</taxon>
        <taxon>Bacilli</taxon>
        <taxon>Bacillales</taxon>
        <taxon>Paenibacillaceae</taxon>
        <taxon>Paenibacillus</taxon>
    </lineage>
</organism>
<comment type="caution">
    <text evidence="1">The sequence shown here is derived from an EMBL/GenBank/DDBJ whole genome shotgun (WGS) entry which is preliminary data.</text>
</comment>
<dbReference type="RefSeq" id="WP_268618115.1">
    <property type="nucleotide sequence ID" value="NZ_JAMDMX010000137.1"/>
</dbReference>
<evidence type="ECO:0000313" key="1">
    <source>
        <dbReference type="EMBL" id="MCY9697337.1"/>
    </source>
</evidence>
<protein>
    <submittedName>
        <fullName evidence="1">DUF1643 domain-containing protein</fullName>
    </submittedName>
</protein>
<name>A0ABT4GM98_9BACL</name>
<evidence type="ECO:0000313" key="2">
    <source>
        <dbReference type="Proteomes" id="UP001527099"/>
    </source>
</evidence>
<dbReference type="Proteomes" id="UP001527099">
    <property type="component" value="Unassembled WGS sequence"/>
</dbReference>
<keyword evidence="2" id="KW-1185">Reference proteome</keyword>
<proteinExistence type="predicted"/>